<dbReference type="SUPFAM" id="SSF53790">
    <property type="entry name" value="Tetrapyrrole methylase"/>
    <property type="match status" value="1"/>
</dbReference>
<dbReference type="InterPro" id="IPR003754">
    <property type="entry name" value="4pyrrol_synth_uPrphyn_synth"/>
</dbReference>
<evidence type="ECO:0000256" key="2">
    <source>
        <dbReference type="ARBA" id="ARBA00012162"/>
    </source>
</evidence>
<reference evidence="9 10" key="1">
    <citation type="journal article" date="2016" name="Sci. Rep.">
        <title>Metabolic traits of an uncultured archaeal lineage -MSBL1- from brine pools of the Red Sea.</title>
        <authorList>
            <person name="Mwirichia R."/>
            <person name="Alam I."/>
            <person name="Rashid M."/>
            <person name="Vinu M."/>
            <person name="Ba-Alawi W."/>
            <person name="Anthony Kamau A."/>
            <person name="Kamanda Ngugi D."/>
            <person name="Goker M."/>
            <person name="Klenk H.P."/>
            <person name="Bajic V."/>
            <person name="Stingl U."/>
        </authorList>
    </citation>
    <scope>NUCLEOTIDE SEQUENCE [LARGE SCALE GENOMIC DNA]</scope>
    <source>
        <strain evidence="9">SCGC-AAA261F19</strain>
    </source>
</reference>
<name>A0A133VA16_9EURY</name>
<dbReference type="GO" id="GO:0004852">
    <property type="term" value="F:uroporphyrinogen-III synthase activity"/>
    <property type="evidence" value="ECO:0007669"/>
    <property type="project" value="InterPro"/>
</dbReference>
<keyword evidence="6" id="KW-0627">Porphyrin biosynthesis</keyword>
<dbReference type="Proteomes" id="UP000070565">
    <property type="component" value="Unassembled WGS sequence"/>
</dbReference>
<feature type="domain" description="Tetrapyrrole methylase" evidence="7">
    <location>
        <begin position="4"/>
        <end position="206"/>
    </location>
</feature>
<dbReference type="EMBL" id="LHXZ01000022">
    <property type="protein sequence ID" value="KXB03255.1"/>
    <property type="molecule type" value="Genomic_DNA"/>
</dbReference>
<dbReference type="InterPro" id="IPR035996">
    <property type="entry name" value="4pyrrol_Methylase_sf"/>
</dbReference>
<keyword evidence="4" id="KW-0808">Transferase</keyword>
<dbReference type="GO" id="GO:0019354">
    <property type="term" value="P:siroheme biosynthetic process"/>
    <property type="evidence" value="ECO:0007669"/>
    <property type="project" value="InterPro"/>
</dbReference>
<protein>
    <recommendedName>
        <fullName evidence="2">uroporphyrinogen-III C-methyltransferase</fullName>
        <ecNumber evidence="2">2.1.1.107</ecNumber>
    </recommendedName>
</protein>
<dbReference type="GO" id="GO:0004851">
    <property type="term" value="F:uroporphyrin-III C-methyltransferase activity"/>
    <property type="evidence" value="ECO:0007669"/>
    <property type="project" value="UniProtKB-EC"/>
</dbReference>
<dbReference type="EC" id="2.1.1.107" evidence="2"/>
<keyword evidence="10" id="KW-1185">Reference proteome</keyword>
<gene>
    <name evidence="9" type="ORF">AKJ45_02050</name>
</gene>
<evidence type="ECO:0000313" key="10">
    <source>
        <dbReference type="Proteomes" id="UP000070565"/>
    </source>
</evidence>
<evidence type="ECO:0000259" key="8">
    <source>
        <dbReference type="Pfam" id="PF02602"/>
    </source>
</evidence>
<organism evidence="9 10">
    <name type="scientific">candidate division MSBL1 archaeon SCGC-AAA261F19</name>
    <dbReference type="NCBI Taxonomy" id="1698275"/>
    <lineage>
        <taxon>Archaea</taxon>
        <taxon>Methanobacteriati</taxon>
        <taxon>Methanobacteriota</taxon>
        <taxon>candidate division MSBL1</taxon>
    </lineage>
</organism>
<keyword evidence="5" id="KW-0949">S-adenosyl-L-methionine</keyword>
<evidence type="ECO:0000256" key="5">
    <source>
        <dbReference type="ARBA" id="ARBA00022691"/>
    </source>
</evidence>
<dbReference type="InterPro" id="IPR000878">
    <property type="entry name" value="4pyrrol_Mease"/>
</dbReference>
<keyword evidence="3" id="KW-0489">Methyltransferase</keyword>
<dbReference type="AlphaFoldDB" id="A0A133VA16"/>
<dbReference type="FunFam" id="3.40.1010.10:FF:000001">
    <property type="entry name" value="Siroheme synthase"/>
    <property type="match status" value="1"/>
</dbReference>
<evidence type="ECO:0000256" key="6">
    <source>
        <dbReference type="ARBA" id="ARBA00023244"/>
    </source>
</evidence>
<proteinExistence type="predicted"/>
<dbReference type="CDD" id="cd11642">
    <property type="entry name" value="SUMT"/>
    <property type="match status" value="1"/>
</dbReference>
<comment type="caution">
    <text evidence="9">The sequence shown here is derived from an EMBL/GenBank/DDBJ whole genome shotgun (WGS) entry which is preliminary data.</text>
</comment>
<dbReference type="InterPro" id="IPR014777">
    <property type="entry name" value="4pyrrole_Mease_sub1"/>
</dbReference>
<evidence type="ECO:0000256" key="1">
    <source>
        <dbReference type="ARBA" id="ARBA00011738"/>
    </source>
</evidence>
<dbReference type="GO" id="GO:0032259">
    <property type="term" value="P:methylation"/>
    <property type="evidence" value="ECO:0007669"/>
    <property type="project" value="UniProtKB-KW"/>
</dbReference>
<evidence type="ECO:0000259" key="7">
    <source>
        <dbReference type="Pfam" id="PF00590"/>
    </source>
</evidence>
<dbReference type="InterPro" id="IPR014776">
    <property type="entry name" value="4pyrrole_Mease_sub2"/>
</dbReference>
<dbReference type="SUPFAM" id="SSF69618">
    <property type="entry name" value="HemD-like"/>
    <property type="match status" value="1"/>
</dbReference>
<dbReference type="InterPro" id="IPR036108">
    <property type="entry name" value="4pyrrol_syn_uPrphyn_synt_sf"/>
</dbReference>
<dbReference type="InterPro" id="IPR050161">
    <property type="entry name" value="Siro_Cobalamin_biosynth"/>
</dbReference>
<dbReference type="NCBIfam" id="NF004790">
    <property type="entry name" value="PRK06136.1"/>
    <property type="match status" value="1"/>
</dbReference>
<evidence type="ECO:0000313" key="9">
    <source>
        <dbReference type="EMBL" id="KXB03255.1"/>
    </source>
</evidence>
<accession>A0A133VA16</accession>
<evidence type="ECO:0000256" key="4">
    <source>
        <dbReference type="ARBA" id="ARBA00022679"/>
    </source>
</evidence>
<feature type="domain" description="Tetrapyrrole biosynthesis uroporphyrinogen III synthase" evidence="8">
    <location>
        <begin position="252"/>
        <end position="459"/>
    </location>
</feature>
<dbReference type="Pfam" id="PF02602">
    <property type="entry name" value="HEM4"/>
    <property type="match status" value="1"/>
</dbReference>
<dbReference type="InterPro" id="IPR006366">
    <property type="entry name" value="CobA/CysG_C"/>
</dbReference>
<dbReference type="PANTHER" id="PTHR45790:SF3">
    <property type="entry name" value="S-ADENOSYL-L-METHIONINE-DEPENDENT UROPORPHYRINOGEN III METHYLTRANSFERASE, CHLOROPLASTIC"/>
    <property type="match status" value="1"/>
</dbReference>
<dbReference type="NCBIfam" id="TIGR01469">
    <property type="entry name" value="cobA_cysG_Cterm"/>
    <property type="match status" value="1"/>
</dbReference>
<dbReference type="Gene3D" id="3.30.950.10">
    <property type="entry name" value="Methyltransferase, Cobalt-precorrin-4 Transmethylase, Domain 2"/>
    <property type="match status" value="1"/>
</dbReference>
<evidence type="ECO:0000256" key="3">
    <source>
        <dbReference type="ARBA" id="ARBA00022603"/>
    </source>
</evidence>
<dbReference type="Gene3D" id="3.40.50.10090">
    <property type="match status" value="1"/>
</dbReference>
<dbReference type="PANTHER" id="PTHR45790">
    <property type="entry name" value="SIROHEME SYNTHASE-RELATED"/>
    <property type="match status" value="1"/>
</dbReference>
<dbReference type="Pfam" id="PF00590">
    <property type="entry name" value="TP_methylase"/>
    <property type="match status" value="1"/>
</dbReference>
<dbReference type="CDD" id="cd06578">
    <property type="entry name" value="HemD"/>
    <property type="match status" value="1"/>
</dbReference>
<sequence length="463" mass="50621">MPGKVYLVGCGPGAPDLLTVRAVNVMKDADVILYDRLLDERILNNAEKAEKINVGKKPGEADKQEWINDLLYSKAEEEKTVVRLKNGNPVIFARGGEELKYLQERGVDVEIVPGLSSATSLAPLVGLPLTKRDVSSSLSILTGVGKGGKNPSWENVCETAVVLMTVSNLPKVVEKLTESKMGPDTLGVLISSGSAHEERVLVSQLFRIADMSEFAGIEPPSILVAGDVVRELLNVRGRSVAAFRPVRRRERTEEIIRKGGGEPRVYGICEPNITSKDDLIDALAKNWNALVFMSPTSVETLEGFIDFSKIKAVAVGNTTAQTLKERGVKEVVVPEKKSAEGVQNLLKEKNWKVLAFRSALSDQDLKGAENIVSYKFETVDITETLDDYLEDIPDFTLLTSAGMLKVLLEKAGEEGKKSKFVESLNESFILSLGRKCSTFAESQGVKINYEFPEPNLESFFVGG</sequence>
<comment type="subunit">
    <text evidence="1">Homodimer.</text>
</comment>
<dbReference type="Gene3D" id="3.40.1010.10">
    <property type="entry name" value="Cobalt-precorrin-4 Transmethylase, Domain 1"/>
    <property type="match status" value="1"/>
</dbReference>